<comment type="caution">
    <text evidence="1">The sequence shown here is derived from an EMBL/GenBank/DDBJ whole genome shotgun (WGS) entry which is preliminary data.</text>
</comment>
<keyword evidence="2" id="KW-1185">Reference proteome</keyword>
<evidence type="ECO:0000313" key="2">
    <source>
        <dbReference type="Proteomes" id="UP000003178"/>
    </source>
</evidence>
<accession>B6FXM2</accession>
<dbReference type="OrthoDB" id="3183892at2"/>
<evidence type="ECO:0000313" key="1">
    <source>
        <dbReference type="EMBL" id="EEA85723.1"/>
    </source>
</evidence>
<evidence type="ECO:0008006" key="3">
    <source>
        <dbReference type="Google" id="ProtNLM"/>
    </source>
</evidence>
<reference evidence="1 2" key="2">
    <citation type="submission" date="2008-10" db="EMBL/GenBank/DDBJ databases">
        <title>Draft genome sequence of Clostridium hiranonis (DSM 13275).</title>
        <authorList>
            <person name="Sudarsanam P."/>
            <person name="Ley R."/>
            <person name="Guruge J."/>
            <person name="Turnbaugh P.J."/>
            <person name="Mahowald M."/>
            <person name="Liep D."/>
            <person name="Gordon J."/>
        </authorList>
    </citation>
    <scope>NUCLEOTIDE SEQUENCE [LARGE SCALE GENOMIC DNA]</scope>
    <source>
        <strain evidence="1 2">DSM 13275</strain>
    </source>
</reference>
<proteinExistence type="predicted"/>
<dbReference type="STRING" id="500633.CLOHIR_00621"/>
<gene>
    <name evidence="1" type="ORF">CLOHIR_00621</name>
</gene>
<sequence length="147" mass="17154">MLKIYFGDNLEDENFIYNPKIYFNYNYDKEWFNDSFIKNMVEDIDKSKVIYEGIIDSPFLGIITPQELSGGVRALMLMYKTDKIINASACGDNCSKWILEIGKMKDLTIRLGYIMNFGDEEFEIYIANEDKIVRNTIDYVTLAGKYL</sequence>
<dbReference type="eggNOG" id="ENOG502ZCD2">
    <property type="taxonomic scope" value="Bacteria"/>
</dbReference>
<reference evidence="1 2" key="1">
    <citation type="submission" date="2008-09" db="EMBL/GenBank/DDBJ databases">
        <authorList>
            <person name="Fulton L."/>
            <person name="Clifton S."/>
            <person name="Fulton B."/>
            <person name="Xu J."/>
            <person name="Minx P."/>
            <person name="Pepin K.H."/>
            <person name="Johnson M."/>
            <person name="Thiruvilangam P."/>
            <person name="Bhonagiri V."/>
            <person name="Nash W.E."/>
            <person name="Mardis E.R."/>
            <person name="Wilson R.K."/>
        </authorList>
    </citation>
    <scope>NUCLEOTIDE SEQUENCE [LARGE SCALE GENOMIC DNA]</scope>
    <source>
        <strain evidence="1 2">DSM 13275</strain>
    </source>
</reference>
<name>B6FXM2_PEPHT</name>
<dbReference type="RefSeq" id="WP_006439552.1">
    <property type="nucleotide sequence ID" value="NZ_DS995355.1"/>
</dbReference>
<protein>
    <recommendedName>
        <fullName evidence="3">DUF4869 domain-containing protein</fullName>
    </recommendedName>
</protein>
<dbReference type="HOGENOM" id="CLU_116627_0_0_9"/>
<dbReference type="Proteomes" id="UP000003178">
    <property type="component" value="Unassembled WGS sequence"/>
</dbReference>
<dbReference type="Pfam" id="PF16163">
    <property type="entry name" value="DUF4869"/>
    <property type="match status" value="1"/>
</dbReference>
<organism evidence="1 2">
    <name type="scientific">Peptacetobacter hiranonis (strain DSM 13275 / JCM 10541 / KCTC 15199 / TO-931)</name>
    <name type="common">Clostridium hiranonis</name>
    <dbReference type="NCBI Taxonomy" id="500633"/>
    <lineage>
        <taxon>Bacteria</taxon>
        <taxon>Bacillati</taxon>
        <taxon>Bacillota</taxon>
        <taxon>Clostridia</taxon>
        <taxon>Peptostreptococcales</taxon>
        <taxon>Peptostreptococcaceae</taxon>
        <taxon>Peptacetobacter</taxon>
    </lineage>
</organism>
<dbReference type="InterPro" id="IPR032360">
    <property type="entry name" value="DUF4869"/>
</dbReference>
<dbReference type="AlphaFoldDB" id="B6FXM2"/>
<dbReference type="EMBL" id="ABWP01000024">
    <property type="protein sequence ID" value="EEA85723.1"/>
    <property type="molecule type" value="Genomic_DNA"/>
</dbReference>